<comment type="similarity">
    <text evidence="2">Belongs to the class-I pyridine nucleotide-disulfide oxidoreductase family.</text>
</comment>
<sequence>MRTLHTDVAVIGAGTAGMTAYRAVKKQGKQALLIEGEYYGTTCARVGCMPSKLLIAAAHAAHVMRQGPTFGVHIDDRIRVDGRQVMERVRNERDRFVGFVLKDVENFPAEDKLWGQAKFLSATRIQVGDDTVVEASSVVIATGSAPVIPEMYKGLGDRLVVNDDVFSWQDLPKRVMVVGTGVIGLELSQALARLGVELVAVGRSASLAGIADEQVKSSALEALREELDIQLNAQVCSVKREDDEVAVEYKLSDGTLRQERFDYLLMAAGRKPRLEGLGLEDIGVKLNDKGMPEFDVQTLQLQGQPIFLAGDVNGLHPILHEATDDGYLAGKNAAAYPDVQAGERRAALGIVFTEPQIAKAGKVGKSLPDDVVIGEVSFRNQGRSRIMLENRGLLRLYVQKGKGLLLGAEMAGPRVEHLAHLLAWSIQQKLTVAQMLEMPFYHPVIEEGLRTALRDAAAKLA</sequence>
<accession>A0ABS8CAU5</accession>
<dbReference type="PANTHER" id="PTHR43014:SF4">
    <property type="entry name" value="PYRIDINE NUCLEOTIDE-DISULFIDE OXIDOREDUCTASE RCLA-RELATED"/>
    <property type="match status" value="1"/>
</dbReference>
<evidence type="ECO:0000313" key="8">
    <source>
        <dbReference type="Proteomes" id="UP000776983"/>
    </source>
</evidence>
<comment type="caution">
    <text evidence="7">The sequence shown here is derived from an EMBL/GenBank/DDBJ whole genome shotgun (WGS) entry which is preliminary data.</text>
</comment>
<dbReference type="SUPFAM" id="SSF55424">
    <property type="entry name" value="FAD/NAD-linked reductases, dimerisation (C-terminal) domain"/>
    <property type="match status" value="1"/>
</dbReference>
<feature type="domain" description="FAD/NAD(P)-binding" evidence="6">
    <location>
        <begin position="7"/>
        <end position="325"/>
    </location>
</feature>
<evidence type="ECO:0000313" key="7">
    <source>
        <dbReference type="EMBL" id="MCB5363156.1"/>
    </source>
</evidence>
<dbReference type="InterPro" id="IPR004099">
    <property type="entry name" value="Pyr_nucl-diS_OxRdtase_dimer"/>
</dbReference>
<dbReference type="InterPro" id="IPR023753">
    <property type="entry name" value="FAD/NAD-binding_dom"/>
</dbReference>
<gene>
    <name evidence="7" type="ORF">H0484_05225</name>
</gene>
<dbReference type="Proteomes" id="UP000776983">
    <property type="component" value="Unassembled WGS sequence"/>
</dbReference>
<keyword evidence="4" id="KW-0274">FAD</keyword>
<evidence type="ECO:0000259" key="6">
    <source>
        <dbReference type="Pfam" id="PF07992"/>
    </source>
</evidence>
<dbReference type="EC" id="1.8.1.4" evidence="7"/>
<dbReference type="Gene3D" id="3.50.50.60">
    <property type="entry name" value="FAD/NAD(P)-binding domain"/>
    <property type="match status" value="3"/>
</dbReference>
<organism evidence="7 8">
    <name type="scientific">Mesopusillimonas faecipullorum</name>
    <dbReference type="NCBI Taxonomy" id="2755040"/>
    <lineage>
        <taxon>Bacteria</taxon>
        <taxon>Pseudomonadati</taxon>
        <taxon>Pseudomonadota</taxon>
        <taxon>Betaproteobacteria</taxon>
        <taxon>Burkholderiales</taxon>
        <taxon>Alcaligenaceae</taxon>
        <taxon>Mesopusillimonas</taxon>
    </lineage>
</organism>
<dbReference type="Pfam" id="PF07992">
    <property type="entry name" value="Pyr_redox_2"/>
    <property type="match status" value="1"/>
</dbReference>
<feature type="domain" description="Pyridine nucleotide-disulphide oxidoreductase dimerisation" evidence="5">
    <location>
        <begin position="350"/>
        <end position="452"/>
    </location>
</feature>
<keyword evidence="3" id="KW-0285">Flavoprotein</keyword>
<comment type="cofactor">
    <cofactor evidence="1">
        <name>FAD</name>
        <dbReference type="ChEBI" id="CHEBI:57692"/>
    </cofactor>
</comment>
<evidence type="ECO:0000256" key="3">
    <source>
        <dbReference type="ARBA" id="ARBA00022630"/>
    </source>
</evidence>
<evidence type="ECO:0000256" key="2">
    <source>
        <dbReference type="ARBA" id="ARBA00007532"/>
    </source>
</evidence>
<dbReference type="SUPFAM" id="SSF51905">
    <property type="entry name" value="FAD/NAD(P)-binding domain"/>
    <property type="match status" value="1"/>
</dbReference>
<dbReference type="PRINTS" id="PR00411">
    <property type="entry name" value="PNDRDTASEI"/>
</dbReference>
<dbReference type="PRINTS" id="PR00368">
    <property type="entry name" value="FADPNR"/>
</dbReference>
<dbReference type="InterPro" id="IPR036188">
    <property type="entry name" value="FAD/NAD-bd_sf"/>
</dbReference>
<evidence type="ECO:0000256" key="1">
    <source>
        <dbReference type="ARBA" id="ARBA00001974"/>
    </source>
</evidence>
<keyword evidence="7" id="KW-0560">Oxidoreductase</keyword>
<name>A0ABS8CAU5_9BURK</name>
<dbReference type="PIRSF" id="PIRSF000350">
    <property type="entry name" value="Mercury_reductase_MerA"/>
    <property type="match status" value="1"/>
</dbReference>
<dbReference type="NCBIfam" id="NF004939">
    <property type="entry name" value="PRK06292.1-1"/>
    <property type="match status" value="1"/>
</dbReference>
<evidence type="ECO:0000256" key="4">
    <source>
        <dbReference type="ARBA" id="ARBA00022827"/>
    </source>
</evidence>
<reference evidence="7 8" key="1">
    <citation type="submission" date="2020-07" db="EMBL/GenBank/DDBJ databases">
        <title>Pusillimonas sp. nov., isolated from poultry manure in Taiwan.</title>
        <authorList>
            <person name="Lin S.-Y."/>
            <person name="Tang Y.-S."/>
            <person name="Young C.-C."/>
        </authorList>
    </citation>
    <scope>NUCLEOTIDE SEQUENCE [LARGE SCALE GENOMIC DNA]</scope>
    <source>
        <strain evidence="7 8">CC-YST705</strain>
    </source>
</reference>
<dbReference type="EMBL" id="JACDXW010000002">
    <property type="protein sequence ID" value="MCB5363156.1"/>
    <property type="molecule type" value="Genomic_DNA"/>
</dbReference>
<keyword evidence="8" id="KW-1185">Reference proteome</keyword>
<dbReference type="InterPro" id="IPR001100">
    <property type="entry name" value="Pyr_nuc-diS_OxRdtase"/>
</dbReference>
<proteinExistence type="inferred from homology"/>
<dbReference type="GO" id="GO:0004148">
    <property type="term" value="F:dihydrolipoyl dehydrogenase (NADH) activity"/>
    <property type="evidence" value="ECO:0007669"/>
    <property type="project" value="UniProtKB-EC"/>
</dbReference>
<evidence type="ECO:0000259" key="5">
    <source>
        <dbReference type="Pfam" id="PF02852"/>
    </source>
</evidence>
<dbReference type="Pfam" id="PF02852">
    <property type="entry name" value="Pyr_redox_dim"/>
    <property type="match status" value="1"/>
</dbReference>
<dbReference type="Gene3D" id="3.30.390.30">
    <property type="match status" value="1"/>
</dbReference>
<dbReference type="PANTHER" id="PTHR43014">
    <property type="entry name" value="MERCURIC REDUCTASE"/>
    <property type="match status" value="1"/>
</dbReference>
<dbReference type="RefSeq" id="WP_226953398.1">
    <property type="nucleotide sequence ID" value="NZ_JACDXW010000002.1"/>
</dbReference>
<dbReference type="InterPro" id="IPR036324">
    <property type="entry name" value="Mn/Fe_SOD_N_sf"/>
</dbReference>
<dbReference type="Gene3D" id="1.10.287.990">
    <property type="entry name" value="Fe,Mn superoxide dismutase (SOD) domain"/>
    <property type="match status" value="1"/>
</dbReference>
<protein>
    <submittedName>
        <fullName evidence="7">Dihydrolipoyl dehydrogenase</fullName>
        <ecNumber evidence="7">1.8.1.4</ecNumber>
    </submittedName>
</protein>
<dbReference type="InterPro" id="IPR016156">
    <property type="entry name" value="FAD/NAD-linked_Rdtase_dimer_sf"/>
</dbReference>